<sequence>MVSIVAEAWALAGCGPASKAAAVVQELPVQQHPSAAAAGGKTKKRAVSSRGVSSGGTQDHRREAAVVVGRRRGLASCALAALAASFSPLAADRAARALVLEEDDDIELLERMKEDRKKRLEKQGIISSSGTETGYLQDLIYKLSKVGQAIDKDDLPAASSVLGPSSDAHWVQNINAAFSKFSSSPEERSVVDSFNSSLATLFTSGFMDPLVSVNKLDAESSKSAFVFSATALEKWIALAGLGGQLKGY</sequence>
<reference evidence="3" key="1">
    <citation type="submission" date="2020-10" db="EMBL/GenBank/DDBJ databases">
        <authorList>
            <person name="Han B."/>
            <person name="Lu T."/>
            <person name="Zhao Q."/>
            <person name="Huang X."/>
            <person name="Zhao Y."/>
        </authorList>
    </citation>
    <scope>NUCLEOTIDE SEQUENCE</scope>
</reference>
<feature type="region of interest" description="Disordered" evidence="1">
    <location>
        <begin position="33"/>
        <end position="63"/>
    </location>
</feature>
<evidence type="ECO:0000313" key="3">
    <source>
        <dbReference type="EMBL" id="CAD6335470.1"/>
    </source>
</evidence>
<keyword evidence="4" id="KW-1185">Reference proteome</keyword>
<proteinExistence type="predicted"/>
<dbReference type="InterPro" id="IPR049072">
    <property type="entry name" value="MPH2_C"/>
</dbReference>
<name>A0A811S269_9POAL</name>
<accession>A0A811S269</accession>
<feature type="domain" description="Maintenance of Photosystem II under High light 2 C-terminal" evidence="2">
    <location>
        <begin position="135"/>
        <end position="247"/>
    </location>
</feature>
<dbReference type="GO" id="GO:0010206">
    <property type="term" value="P:photosystem II repair"/>
    <property type="evidence" value="ECO:0007669"/>
    <property type="project" value="InterPro"/>
</dbReference>
<evidence type="ECO:0000259" key="2">
    <source>
        <dbReference type="Pfam" id="PF20675"/>
    </source>
</evidence>
<dbReference type="Proteomes" id="UP000604825">
    <property type="component" value="Unassembled WGS sequence"/>
</dbReference>
<comment type="caution">
    <text evidence="3">The sequence shown here is derived from an EMBL/GenBank/DDBJ whole genome shotgun (WGS) entry which is preliminary data.</text>
</comment>
<dbReference type="AlphaFoldDB" id="A0A811S269"/>
<dbReference type="InterPro" id="IPR038862">
    <property type="entry name" value="MPH2"/>
</dbReference>
<dbReference type="PANTHER" id="PTHR35742">
    <property type="entry name" value="THYLAKOID LUMENAL 16.5 KDA PROTEIN, CHLOROPLASTIC"/>
    <property type="match status" value="1"/>
</dbReference>
<evidence type="ECO:0000313" key="4">
    <source>
        <dbReference type="Proteomes" id="UP000604825"/>
    </source>
</evidence>
<dbReference type="EMBL" id="CAJGYO010000018">
    <property type="protein sequence ID" value="CAD6335470.1"/>
    <property type="molecule type" value="Genomic_DNA"/>
</dbReference>
<organism evidence="3 4">
    <name type="scientific">Miscanthus lutarioriparius</name>
    <dbReference type="NCBI Taxonomy" id="422564"/>
    <lineage>
        <taxon>Eukaryota</taxon>
        <taxon>Viridiplantae</taxon>
        <taxon>Streptophyta</taxon>
        <taxon>Embryophyta</taxon>
        <taxon>Tracheophyta</taxon>
        <taxon>Spermatophyta</taxon>
        <taxon>Magnoliopsida</taxon>
        <taxon>Liliopsida</taxon>
        <taxon>Poales</taxon>
        <taxon>Poaceae</taxon>
        <taxon>PACMAD clade</taxon>
        <taxon>Panicoideae</taxon>
        <taxon>Andropogonodae</taxon>
        <taxon>Andropogoneae</taxon>
        <taxon>Saccharinae</taxon>
        <taxon>Miscanthus</taxon>
    </lineage>
</organism>
<evidence type="ECO:0000256" key="1">
    <source>
        <dbReference type="SAM" id="MobiDB-lite"/>
    </source>
</evidence>
<gene>
    <name evidence="3" type="ORF">NCGR_LOCUS59568</name>
</gene>
<dbReference type="Pfam" id="PF20675">
    <property type="entry name" value="MPH2"/>
    <property type="match status" value="1"/>
</dbReference>
<protein>
    <recommendedName>
        <fullName evidence="2">Maintenance of Photosystem II under High light 2 C-terminal domain-containing protein</fullName>
    </recommendedName>
</protein>
<dbReference type="PANTHER" id="PTHR35742:SF1">
    <property type="entry name" value="THYLAKOID LUMENAL 16.5 KDA PROTEIN, CHLOROPLASTIC"/>
    <property type="match status" value="1"/>
</dbReference>
<dbReference type="OrthoDB" id="1924976at2759"/>